<evidence type="ECO:0000259" key="1">
    <source>
        <dbReference type="Pfam" id="PF00479"/>
    </source>
</evidence>
<sequence length="35" mass="3889">MAVPACDFTVFGGTGDLALRKLLPGLYQRERQHNL</sequence>
<dbReference type="GO" id="GO:0050661">
    <property type="term" value="F:NADP binding"/>
    <property type="evidence" value="ECO:0007669"/>
    <property type="project" value="InterPro"/>
</dbReference>
<evidence type="ECO:0000313" key="3">
    <source>
        <dbReference type="Proteomes" id="UP000307087"/>
    </source>
</evidence>
<dbReference type="Pfam" id="PF00479">
    <property type="entry name" value="G6PD_N"/>
    <property type="match status" value="1"/>
</dbReference>
<dbReference type="AlphaFoldDB" id="A0A4S8MZY3"/>
<dbReference type="OrthoDB" id="9940691at2"/>
<dbReference type="GO" id="GO:0016614">
    <property type="term" value="F:oxidoreductase activity, acting on CH-OH group of donors"/>
    <property type="evidence" value="ECO:0007669"/>
    <property type="project" value="InterPro"/>
</dbReference>
<protein>
    <recommendedName>
        <fullName evidence="1">Glucose-6-phosphate dehydrogenase NAD-binding domain-containing protein</fullName>
    </recommendedName>
</protein>
<gene>
    <name evidence="2" type="ORF">E9934_19360</name>
</gene>
<dbReference type="GO" id="GO:0006006">
    <property type="term" value="P:glucose metabolic process"/>
    <property type="evidence" value="ECO:0007669"/>
    <property type="project" value="InterPro"/>
</dbReference>
<evidence type="ECO:0000313" key="2">
    <source>
        <dbReference type="EMBL" id="THV08741.1"/>
    </source>
</evidence>
<comment type="caution">
    <text evidence="2">The sequence shown here is derived from an EMBL/GenBank/DDBJ whole genome shotgun (WGS) entry which is preliminary data.</text>
</comment>
<dbReference type="InterPro" id="IPR036291">
    <property type="entry name" value="NAD(P)-bd_dom_sf"/>
</dbReference>
<keyword evidence="3" id="KW-1185">Reference proteome</keyword>
<accession>A0A4S8MZY3</accession>
<dbReference type="Proteomes" id="UP000307087">
    <property type="component" value="Unassembled WGS sequence"/>
</dbReference>
<dbReference type="SUPFAM" id="SSF51735">
    <property type="entry name" value="NAD(P)-binding Rossmann-fold domains"/>
    <property type="match status" value="1"/>
</dbReference>
<reference evidence="2 3" key="1">
    <citation type="journal article" date="2009" name="Int. J. Syst. Evol. Microbiol.">
        <title>Nocardioides caeni sp. nov., isolated from wastewater.</title>
        <authorList>
            <person name="Yoon J.H."/>
            <person name="Kang S.J."/>
            <person name="Park S."/>
            <person name="Kim W."/>
            <person name="Oh T.K."/>
        </authorList>
    </citation>
    <scope>NUCLEOTIDE SEQUENCE [LARGE SCALE GENOMIC DNA]</scope>
    <source>
        <strain evidence="2 3">DSM 23134</strain>
    </source>
</reference>
<dbReference type="InterPro" id="IPR022674">
    <property type="entry name" value="G6P_DH_NAD-bd"/>
</dbReference>
<proteinExistence type="predicted"/>
<dbReference type="Gene3D" id="3.40.50.720">
    <property type="entry name" value="NAD(P)-binding Rossmann-like Domain"/>
    <property type="match status" value="1"/>
</dbReference>
<name>A0A4S8MZY3_9ACTN</name>
<dbReference type="EMBL" id="STGW01000038">
    <property type="protein sequence ID" value="THV08741.1"/>
    <property type="molecule type" value="Genomic_DNA"/>
</dbReference>
<organism evidence="2 3">
    <name type="scientific">Nocardioides caeni</name>
    <dbReference type="NCBI Taxonomy" id="574700"/>
    <lineage>
        <taxon>Bacteria</taxon>
        <taxon>Bacillati</taxon>
        <taxon>Actinomycetota</taxon>
        <taxon>Actinomycetes</taxon>
        <taxon>Propionibacteriales</taxon>
        <taxon>Nocardioidaceae</taxon>
        <taxon>Nocardioides</taxon>
    </lineage>
</organism>
<feature type="non-terminal residue" evidence="2">
    <location>
        <position position="35"/>
    </location>
</feature>
<feature type="domain" description="Glucose-6-phosphate dehydrogenase NAD-binding" evidence="1">
    <location>
        <begin position="10"/>
        <end position="35"/>
    </location>
</feature>